<dbReference type="EMBL" id="AUWU02000005">
    <property type="protein sequence ID" value="KAH0572712.1"/>
    <property type="molecule type" value="Genomic_DNA"/>
</dbReference>
<dbReference type="EMBL" id="KI546111">
    <property type="protein sequence ID" value="EST44747.1"/>
    <property type="molecule type" value="Genomic_DNA"/>
</dbReference>
<proteinExistence type="predicted"/>
<dbReference type="Proteomes" id="UP000018208">
    <property type="component" value="Unassembled WGS sequence"/>
</dbReference>
<name>V6LJP5_9EUKA</name>
<gene>
    <name evidence="1" type="ORF">SS50377_15367</name>
    <name evidence="2" type="ORF">SS50377_24824</name>
</gene>
<protein>
    <submittedName>
        <fullName evidence="1">Uncharacterized protein</fullName>
    </submittedName>
</protein>
<keyword evidence="3" id="KW-1185">Reference proteome</keyword>
<evidence type="ECO:0000313" key="3">
    <source>
        <dbReference type="Proteomes" id="UP000018208"/>
    </source>
</evidence>
<evidence type="ECO:0000313" key="1">
    <source>
        <dbReference type="EMBL" id="EST44747.1"/>
    </source>
</evidence>
<dbReference type="AlphaFoldDB" id="V6LJP5"/>
<sequence>MSYEYDPALDRYILPQPPLKLFRFTNQKFKPSHYESRPFIHPRTKSTPTTTQNIFIRSSQNRRIPLNLDRKLYQPKQVIQKDKIDEFSQKMQMSNYKKPSKDWQQ</sequence>
<evidence type="ECO:0000313" key="2">
    <source>
        <dbReference type="EMBL" id="KAH0572712.1"/>
    </source>
</evidence>
<dbReference type="VEuPathDB" id="GiardiaDB:SS50377_24824"/>
<reference evidence="1 2" key="1">
    <citation type="journal article" date="2014" name="PLoS Genet.">
        <title>The Genome of Spironucleus salmonicida Highlights a Fish Pathogen Adapted to Fluctuating Environments.</title>
        <authorList>
            <person name="Xu F."/>
            <person name="Jerlstrom-Hultqvist J."/>
            <person name="Einarsson E."/>
            <person name="Astvaldsson A."/>
            <person name="Svard S.G."/>
            <person name="Andersson J.O."/>
        </authorList>
    </citation>
    <scope>NUCLEOTIDE SEQUENCE</scope>
    <source>
        <strain evidence="2">ATCC 50377</strain>
    </source>
</reference>
<organism evidence="1">
    <name type="scientific">Spironucleus salmonicida</name>
    <dbReference type="NCBI Taxonomy" id="348837"/>
    <lineage>
        <taxon>Eukaryota</taxon>
        <taxon>Metamonada</taxon>
        <taxon>Diplomonadida</taxon>
        <taxon>Hexamitidae</taxon>
        <taxon>Hexamitinae</taxon>
        <taxon>Spironucleus</taxon>
    </lineage>
</organism>
<accession>V6LJP5</accession>
<reference evidence="2" key="2">
    <citation type="submission" date="2020-12" db="EMBL/GenBank/DDBJ databases">
        <title>New Spironucleus salmonicida genome in near-complete chromosomes.</title>
        <authorList>
            <person name="Xu F."/>
            <person name="Kurt Z."/>
            <person name="Jimenez-Gonzalez A."/>
            <person name="Astvaldsson A."/>
            <person name="Andersson J.O."/>
            <person name="Svard S.G."/>
        </authorList>
    </citation>
    <scope>NUCLEOTIDE SEQUENCE</scope>
    <source>
        <strain evidence="2">ATCC 50377</strain>
    </source>
</reference>